<keyword evidence="3" id="KW-1185">Reference proteome</keyword>
<name>A0A6I8UA21_AEDAE</name>
<dbReference type="InParanoid" id="A0A6I8UA21"/>
<protein>
    <recommendedName>
        <fullName evidence="1">DEAD-box helicase OB fold domain-containing protein</fullName>
    </recommendedName>
</protein>
<dbReference type="OrthoDB" id="5600252at2759"/>
<sequence length="195" mass="22299">MSEAKRQLLELLSQAGFPEETMVEMGFDQNDDDPRLDMALSLLCVGLYRNVCVHKEKRKVLTTESKAALIHKTSVNCSNLQVTLPYPMFVFGEKIRTRAVSCKQMPMVFPIHIQLFGSKKVEWVDNMVRIDNWMNFEMDPHQAALIVTLRAVLQDLLFRVSENSEEANALEERYQNLIDVVKDLCVFSAVCLSVV</sequence>
<organism evidence="2 3">
    <name type="scientific">Aedes aegypti</name>
    <name type="common">Yellowfever mosquito</name>
    <name type="synonym">Culex aegypti</name>
    <dbReference type="NCBI Taxonomy" id="7159"/>
    <lineage>
        <taxon>Eukaryota</taxon>
        <taxon>Metazoa</taxon>
        <taxon>Ecdysozoa</taxon>
        <taxon>Arthropoda</taxon>
        <taxon>Hexapoda</taxon>
        <taxon>Insecta</taxon>
        <taxon>Pterygota</taxon>
        <taxon>Neoptera</taxon>
        <taxon>Endopterygota</taxon>
        <taxon>Diptera</taxon>
        <taxon>Nematocera</taxon>
        <taxon>Culicoidea</taxon>
        <taxon>Culicidae</taxon>
        <taxon>Culicinae</taxon>
        <taxon>Aedini</taxon>
        <taxon>Aedes</taxon>
        <taxon>Stegomyia</taxon>
    </lineage>
</organism>
<proteinExistence type="predicted"/>
<dbReference type="Pfam" id="PF07717">
    <property type="entry name" value="OB_NTP_bind"/>
    <property type="match status" value="1"/>
</dbReference>
<evidence type="ECO:0000313" key="3">
    <source>
        <dbReference type="Proteomes" id="UP000008820"/>
    </source>
</evidence>
<reference evidence="2 3" key="1">
    <citation type="submission" date="2017-06" db="EMBL/GenBank/DDBJ databases">
        <title>Aedes aegypti genome working group (AGWG) sequencing and assembly.</title>
        <authorList>
            <consortium name="Aedes aegypti Genome Working Group (AGWG)"/>
            <person name="Matthews B.J."/>
        </authorList>
    </citation>
    <scope>NUCLEOTIDE SEQUENCE [LARGE SCALE GENOMIC DNA]</scope>
    <source>
        <strain evidence="2 3">LVP_AGWG</strain>
    </source>
</reference>
<dbReference type="AlphaFoldDB" id="A0A6I8UA21"/>
<gene>
    <name evidence="2" type="primary">110681184</name>
</gene>
<evidence type="ECO:0000313" key="2">
    <source>
        <dbReference type="EnsemblMetazoa" id="AAEL027919-PA"/>
    </source>
</evidence>
<accession>A0A6I8UA21</accession>
<feature type="domain" description="DEAD-box helicase OB fold" evidence="1">
    <location>
        <begin position="41"/>
        <end position="119"/>
    </location>
</feature>
<dbReference type="Proteomes" id="UP000008820">
    <property type="component" value="Chromosome 1"/>
</dbReference>
<evidence type="ECO:0000259" key="1">
    <source>
        <dbReference type="Pfam" id="PF07717"/>
    </source>
</evidence>
<dbReference type="EnsemblMetazoa" id="AAEL027919-RA">
    <property type="protein sequence ID" value="AAEL027919-PA"/>
    <property type="gene ID" value="AAEL027919"/>
</dbReference>
<dbReference type="InterPro" id="IPR011709">
    <property type="entry name" value="DEAD-box_helicase_OB_fold"/>
</dbReference>
<reference evidence="2" key="2">
    <citation type="submission" date="2020-05" db="UniProtKB">
        <authorList>
            <consortium name="EnsemblMetazoa"/>
        </authorList>
    </citation>
    <scope>IDENTIFICATION</scope>
    <source>
        <strain evidence="2">LVP_AGWG</strain>
    </source>
</reference>